<feature type="region of interest" description="Disordered" evidence="1">
    <location>
        <begin position="252"/>
        <end position="275"/>
    </location>
</feature>
<dbReference type="OrthoDB" id="4966979at2"/>
<evidence type="ECO:0000256" key="1">
    <source>
        <dbReference type="SAM" id="MobiDB-lite"/>
    </source>
</evidence>
<name>A0A4R8UG84_9MICO</name>
<dbReference type="EMBL" id="SOEZ01000022">
    <property type="protein sequence ID" value="TFB54171.1"/>
    <property type="molecule type" value="Genomic_DNA"/>
</dbReference>
<feature type="transmembrane region" description="Helical" evidence="2">
    <location>
        <begin position="173"/>
        <end position="202"/>
    </location>
</feature>
<keyword evidence="2" id="KW-0812">Transmembrane</keyword>
<evidence type="ECO:0000313" key="3">
    <source>
        <dbReference type="EMBL" id="TFB54171.1"/>
    </source>
</evidence>
<feature type="transmembrane region" description="Helical" evidence="2">
    <location>
        <begin position="214"/>
        <end position="232"/>
    </location>
</feature>
<protein>
    <submittedName>
        <fullName evidence="3">DUF418 domain-containing protein</fullName>
    </submittedName>
</protein>
<keyword evidence="2" id="KW-1133">Transmembrane helix</keyword>
<comment type="caution">
    <text evidence="3">The sequence shown here is derived from an EMBL/GenBank/DDBJ whole genome shotgun (WGS) entry which is preliminary data.</text>
</comment>
<gene>
    <name evidence="3" type="ORF">E3O23_04005</name>
</gene>
<accession>A0A4R8UG84</accession>
<dbReference type="RefSeq" id="WP_134488395.1">
    <property type="nucleotide sequence ID" value="NZ_SOEZ01000022.1"/>
</dbReference>
<proteinExistence type="predicted"/>
<evidence type="ECO:0000313" key="4">
    <source>
        <dbReference type="Proteomes" id="UP000297866"/>
    </source>
</evidence>
<dbReference type="Proteomes" id="UP000297866">
    <property type="component" value="Unassembled WGS sequence"/>
</dbReference>
<keyword evidence="2" id="KW-0472">Membrane</keyword>
<organism evidence="3 4">
    <name type="scientific">Cryobacterium tagatosivorans</name>
    <dbReference type="NCBI Taxonomy" id="1259199"/>
    <lineage>
        <taxon>Bacteria</taxon>
        <taxon>Bacillati</taxon>
        <taxon>Actinomycetota</taxon>
        <taxon>Actinomycetes</taxon>
        <taxon>Micrococcales</taxon>
        <taxon>Microbacteriaceae</taxon>
        <taxon>Cryobacterium</taxon>
    </lineage>
</organism>
<keyword evidence="4" id="KW-1185">Reference proteome</keyword>
<feature type="transmembrane region" description="Helical" evidence="2">
    <location>
        <begin position="142"/>
        <end position="161"/>
    </location>
</feature>
<feature type="transmembrane region" description="Helical" evidence="2">
    <location>
        <begin position="108"/>
        <end position="130"/>
    </location>
</feature>
<reference evidence="3 4" key="1">
    <citation type="submission" date="2019-03" db="EMBL/GenBank/DDBJ databases">
        <title>Genomics of glacier-inhabiting Cryobacterium strains.</title>
        <authorList>
            <person name="Liu Q."/>
            <person name="Xin Y.-H."/>
        </authorList>
    </citation>
    <scope>NUCLEOTIDE SEQUENCE [LARGE SCALE GENOMIC DNA]</scope>
    <source>
        <strain evidence="3 4">Sr47</strain>
    </source>
</reference>
<feature type="transmembrane region" description="Helical" evidence="2">
    <location>
        <begin position="14"/>
        <end position="34"/>
    </location>
</feature>
<feature type="transmembrane region" description="Helical" evidence="2">
    <location>
        <begin position="41"/>
        <end position="60"/>
    </location>
</feature>
<evidence type="ECO:0000256" key="2">
    <source>
        <dbReference type="SAM" id="Phobius"/>
    </source>
</evidence>
<sequence length="275" mass="29410">MVLGLILNILNSEVAVILDYYGVMFLLIAPVLFVPRWTLGLGAAVLLVGAPMLAAALNGAGPTMQPLAALVRGYFLTGDYPALMFLPFLLVGLIAARSDLGRAKTQFWMIAGGVLAAVLGYGAAYVLPGLTARAHSGSTVEILGSGGFALAVIGTLLWLTARERGRVGQVLRAVFWPIGATGSMALTVYTLQIILLAVAVAVRDNFDTIHYPGWPLLLGMTFGSLVFVSLWRRFHGKGQLERGLAFATREPVSRAKARARARSHDAEPEPKIQNR</sequence>
<feature type="compositionally biased region" description="Basic and acidic residues" evidence="1">
    <location>
        <begin position="262"/>
        <end position="275"/>
    </location>
</feature>
<feature type="transmembrane region" description="Helical" evidence="2">
    <location>
        <begin position="80"/>
        <end position="96"/>
    </location>
</feature>
<dbReference type="AlphaFoldDB" id="A0A4R8UG84"/>